<sequence length="93" mass="10836">MAEYSIGEALKEFLNKSRFRSDIQALEVEALWEKIMGKTIARYTEKIQIVGDKLFIHTSVAPLKNELIYQKEKIIERINEALKENVIKEVIVK</sequence>
<protein>
    <submittedName>
        <fullName evidence="1">DUF721 domain-containing protein</fullName>
    </submittedName>
</protein>
<evidence type="ECO:0000313" key="1">
    <source>
        <dbReference type="EMBL" id="MEE6188134.1"/>
    </source>
</evidence>
<name>A0ABU7RJE9_9BACT</name>
<comment type="caution">
    <text evidence="1">The sequence shown here is derived from an EMBL/GenBank/DDBJ whole genome shotgun (WGS) entry which is preliminary data.</text>
</comment>
<dbReference type="Pfam" id="PF05258">
    <property type="entry name" value="DciA"/>
    <property type="match status" value="1"/>
</dbReference>
<evidence type="ECO:0000313" key="2">
    <source>
        <dbReference type="Proteomes" id="UP001357452"/>
    </source>
</evidence>
<dbReference type="InterPro" id="IPR007922">
    <property type="entry name" value="DciA-like"/>
</dbReference>
<proteinExistence type="predicted"/>
<dbReference type="RefSeq" id="WP_330975536.1">
    <property type="nucleotide sequence ID" value="NZ_JAZGLY010000008.1"/>
</dbReference>
<keyword evidence="2" id="KW-1185">Reference proteome</keyword>
<reference evidence="1 2" key="1">
    <citation type="submission" date="2024-01" db="EMBL/GenBank/DDBJ databases">
        <title>Niabella digestum sp. nov., isolated from waste digestion system.</title>
        <authorList>
            <person name="Zhang L."/>
        </authorList>
    </citation>
    <scope>NUCLEOTIDE SEQUENCE [LARGE SCALE GENOMIC DNA]</scope>
    <source>
        <strain evidence="1 2">A18</strain>
    </source>
</reference>
<dbReference type="PANTHER" id="PTHR36456">
    <property type="entry name" value="UPF0232 PROTEIN SCO3875"/>
    <property type="match status" value="1"/>
</dbReference>
<gene>
    <name evidence="1" type="ORF">V2H41_12710</name>
</gene>
<dbReference type="Proteomes" id="UP001357452">
    <property type="component" value="Unassembled WGS sequence"/>
</dbReference>
<accession>A0ABU7RJE9</accession>
<dbReference type="PANTHER" id="PTHR36456:SF1">
    <property type="entry name" value="UPF0232 PROTEIN SCO3875"/>
    <property type="match status" value="1"/>
</dbReference>
<dbReference type="EMBL" id="JAZGLY010000008">
    <property type="protein sequence ID" value="MEE6188134.1"/>
    <property type="molecule type" value="Genomic_DNA"/>
</dbReference>
<organism evidence="1 2">
    <name type="scientific">Niabella digestorum</name>
    <dbReference type="NCBI Taxonomy" id="3117701"/>
    <lineage>
        <taxon>Bacteria</taxon>
        <taxon>Pseudomonadati</taxon>
        <taxon>Bacteroidota</taxon>
        <taxon>Chitinophagia</taxon>
        <taxon>Chitinophagales</taxon>
        <taxon>Chitinophagaceae</taxon>
        <taxon>Niabella</taxon>
    </lineage>
</organism>